<reference evidence="2" key="2">
    <citation type="submission" date="2021-12" db="EMBL/GenBank/DDBJ databases">
        <title>Resequencing data analysis of finger millet.</title>
        <authorList>
            <person name="Hatakeyama M."/>
            <person name="Aluri S."/>
            <person name="Balachadran M.T."/>
            <person name="Sivarajan S.R."/>
            <person name="Poveda L."/>
            <person name="Shimizu-Inatsugi R."/>
            <person name="Schlapbach R."/>
            <person name="Sreeman S.M."/>
            <person name="Shimizu K.K."/>
        </authorList>
    </citation>
    <scope>NUCLEOTIDE SEQUENCE</scope>
</reference>
<reference evidence="2" key="1">
    <citation type="journal article" date="2018" name="DNA Res.">
        <title>Multiple hybrid de novo genome assembly of finger millet, an orphan allotetraploid crop.</title>
        <authorList>
            <person name="Hatakeyama M."/>
            <person name="Aluri S."/>
            <person name="Balachadran M.T."/>
            <person name="Sivarajan S.R."/>
            <person name="Patrignani A."/>
            <person name="Gruter S."/>
            <person name="Poveda L."/>
            <person name="Shimizu-Inatsugi R."/>
            <person name="Baeten J."/>
            <person name="Francoijs K.J."/>
            <person name="Nataraja K.N."/>
            <person name="Reddy Y.A.N."/>
            <person name="Phadnis S."/>
            <person name="Ravikumar R.L."/>
            <person name="Schlapbach R."/>
            <person name="Sreeman S.M."/>
            <person name="Shimizu K.K."/>
        </authorList>
    </citation>
    <scope>NUCLEOTIDE SEQUENCE</scope>
</reference>
<gene>
    <name evidence="2" type="primary">ga25089</name>
    <name evidence="2" type="ORF">PR202_ga25089</name>
</gene>
<proteinExistence type="predicted"/>
<organism evidence="2 3">
    <name type="scientific">Eleusine coracana subsp. coracana</name>
    <dbReference type="NCBI Taxonomy" id="191504"/>
    <lineage>
        <taxon>Eukaryota</taxon>
        <taxon>Viridiplantae</taxon>
        <taxon>Streptophyta</taxon>
        <taxon>Embryophyta</taxon>
        <taxon>Tracheophyta</taxon>
        <taxon>Spermatophyta</taxon>
        <taxon>Magnoliopsida</taxon>
        <taxon>Liliopsida</taxon>
        <taxon>Poales</taxon>
        <taxon>Poaceae</taxon>
        <taxon>PACMAD clade</taxon>
        <taxon>Chloridoideae</taxon>
        <taxon>Cynodonteae</taxon>
        <taxon>Eleusininae</taxon>
        <taxon>Eleusine</taxon>
    </lineage>
</organism>
<dbReference type="EMBL" id="BQKI01000013">
    <property type="protein sequence ID" value="GJN07270.1"/>
    <property type="molecule type" value="Genomic_DNA"/>
</dbReference>
<feature type="region of interest" description="Disordered" evidence="1">
    <location>
        <begin position="1"/>
        <end position="22"/>
    </location>
</feature>
<sequence>MGETPRALSPSPTLNRSSAEAGGREIEVGALSFRVGPAPLHRCGDACARHRRGLAGPASGGGGKGG</sequence>
<accession>A0AAV5DBB3</accession>
<comment type="caution">
    <text evidence="2">The sequence shown here is derived from an EMBL/GenBank/DDBJ whole genome shotgun (WGS) entry which is preliminary data.</text>
</comment>
<keyword evidence="3" id="KW-1185">Reference proteome</keyword>
<dbReference type="AlphaFoldDB" id="A0AAV5DBB3"/>
<name>A0AAV5DBB3_ELECO</name>
<dbReference type="Proteomes" id="UP001054889">
    <property type="component" value="Unassembled WGS sequence"/>
</dbReference>
<evidence type="ECO:0000256" key="1">
    <source>
        <dbReference type="SAM" id="MobiDB-lite"/>
    </source>
</evidence>
<evidence type="ECO:0000313" key="3">
    <source>
        <dbReference type="Proteomes" id="UP001054889"/>
    </source>
</evidence>
<protein>
    <submittedName>
        <fullName evidence="2">Uncharacterized protein</fullName>
    </submittedName>
</protein>
<evidence type="ECO:0000313" key="2">
    <source>
        <dbReference type="EMBL" id="GJN07270.1"/>
    </source>
</evidence>